<gene>
    <name evidence="2" type="ORF">GCM10014713_34930</name>
</gene>
<dbReference type="Proteomes" id="UP000619486">
    <property type="component" value="Unassembled WGS sequence"/>
</dbReference>
<dbReference type="Gene3D" id="3.40.630.30">
    <property type="match status" value="1"/>
</dbReference>
<proteinExistence type="predicted"/>
<evidence type="ECO:0000313" key="2">
    <source>
        <dbReference type="EMBL" id="GGT38194.1"/>
    </source>
</evidence>
<reference evidence="2" key="1">
    <citation type="journal article" date="2014" name="Int. J. Syst. Evol. Microbiol.">
        <title>Complete genome sequence of Corynebacterium casei LMG S-19264T (=DSM 44701T), isolated from a smear-ripened cheese.</title>
        <authorList>
            <consortium name="US DOE Joint Genome Institute (JGI-PGF)"/>
            <person name="Walter F."/>
            <person name="Albersmeier A."/>
            <person name="Kalinowski J."/>
            <person name="Ruckert C."/>
        </authorList>
    </citation>
    <scope>NUCLEOTIDE SEQUENCE</scope>
    <source>
        <strain evidence="2">JCM 3172</strain>
    </source>
</reference>
<accession>A0A918H4K7</accession>
<comment type="caution">
    <text evidence="2">The sequence shown here is derived from an EMBL/GenBank/DDBJ whole genome shotgun (WGS) entry which is preliminary data.</text>
</comment>
<dbReference type="InterPro" id="IPR000182">
    <property type="entry name" value="GNAT_dom"/>
</dbReference>
<dbReference type="SUPFAM" id="SSF55729">
    <property type="entry name" value="Acyl-CoA N-acyltransferases (Nat)"/>
    <property type="match status" value="1"/>
</dbReference>
<feature type="domain" description="N-acetyltransferase" evidence="1">
    <location>
        <begin position="4"/>
        <end position="170"/>
    </location>
</feature>
<name>A0A918H4K7_9ACTN</name>
<dbReference type="InterPro" id="IPR016181">
    <property type="entry name" value="Acyl_CoA_acyltransferase"/>
</dbReference>
<organism evidence="2 3">
    <name type="scientific">Streptomyces purpureus</name>
    <dbReference type="NCBI Taxonomy" id="1951"/>
    <lineage>
        <taxon>Bacteria</taxon>
        <taxon>Bacillati</taxon>
        <taxon>Actinomycetota</taxon>
        <taxon>Actinomycetes</taxon>
        <taxon>Kitasatosporales</taxon>
        <taxon>Streptomycetaceae</taxon>
        <taxon>Streptomyces</taxon>
    </lineage>
</organism>
<reference evidence="2" key="2">
    <citation type="submission" date="2020-09" db="EMBL/GenBank/DDBJ databases">
        <authorList>
            <person name="Sun Q."/>
            <person name="Ohkuma M."/>
        </authorList>
    </citation>
    <scope>NUCLEOTIDE SEQUENCE</scope>
    <source>
        <strain evidence="2">JCM 3172</strain>
    </source>
</reference>
<keyword evidence="3" id="KW-1185">Reference proteome</keyword>
<evidence type="ECO:0000313" key="3">
    <source>
        <dbReference type="Proteomes" id="UP000619486"/>
    </source>
</evidence>
<dbReference type="Pfam" id="PF00583">
    <property type="entry name" value="Acetyltransf_1"/>
    <property type="match status" value="1"/>
</dbReference>
<evidence type="ECO:0000259" key="1">
    <source>
        <dbReference type="PROSITE" id="PS51186"/>
    </source>
</evidence>
<dbReference type="AlphaFoldDB" id="A0A918H4K7"/>
<protein>
    <recommendedName>
        <fullName evidence="1">N-acetyltransferase domain-containing protein</fullName>
    </recommendedName>
</protein>
<dbReference type="EMBL" id="BMQQ01000012">
    <property type="protein sequence ID" value="GGT38194.1"/>
    <property type="molecule type" value="Genomic_DNA"/>
</dbReference>
<dbReference type="GO" id="GO:0016747">
    <property type="term" value="F:acyltransferase activity, transferring groups other than amino-acyl groups"/>
    <property type="evidence" value="ECO:0007669"/>
    <property type="project" value="InterPro"/>
</dbReference>
<sequence>MADEYLRPARPDDLPALLALRAEATRWLRDRGSDQWSDARTGPVALEKWRRVVEQGNTWVVVDALGGDALATVSRGSADVDFWTADDRPESAFYLDKLIVARRAAGRRLGERVVDWACGVAEREGRAWVRVDVWRTNPRLHAYYERLGFTHVRTCVHPGRRSGWLAQRAAATRTVPDAPLTARGGV</sequence>
<dbReference type="PROSITE" id="PS51186">
    <property type="entry name" value="GNAT"/>
    <property type="match status" value="1"/>
</dbReference>